<comment type="catalytic activity">
    <reaction evidence="11 12">
        <text>ATP + H2O = ADP + phosphate + H(+)</text>
        <dbReference type="Rhea" id="RHEA:13065"/>
        <dbReference type="ChEBI" id="CHEBI:15377"/>
        <dbReference type="ChEBI" id="CHEBI:15378"/>
        <dbReference type="ChEBI" id="CHEBI:30616"/>
        <dbReference type="ChEBI" id="CHEBI:43474"/>
        <dbReference type="ChEBI" id="CHEBI:456216"/>
        <dbReference type="EC" id="5.6.2.4"/>
    </reaction>
</comment>
<dbReference type="Pfam" id="PF18074">
    <property type="entry name" value="PriA_C"/>
    <property type="match status" value="1"/>
</dbReference>
<dbReference type="InterPro" id="IPR042115">
    <property type="entry name" value="PriA_3primeBD_sf"/>
</dbReference>
<feature type="binding site" evidence="12">
    <location>
        <position position="341"/>
    </location>
    <ligand>
        <name>Zn(2+)</name>
        <dbReference type="ChEBI" id="CHEBI:29105"/>
        <label>2</label>
    </ligand>
</feature>
<comment type="subunit">
    <text evidence="12">Component of the replication restart primosome.</text>
</comment>
<evidence type="ECO:0000256" key="2">
    <source>
        <dbReference type="ARBA" id="ARBA00022705"/>
    </source>
</evidence>
<keyword evidence="6 12" id="KW-0347">Helicase</keyword>
<dbReference type="InterPro" id="IPR041222">
    <property type="entry name" value="PriA_3primeBD"/>
</dbReference>
<feature type="domain" description="Helicase ATP-binding" evidence="13">
    <location>
        <begin position="118"/>
        <end position="284"/>
    </location>
</feature>
<reference evidence="15 16" key="1">
    <citation type="submission" date="2016-02" db="EMBL/GenBank/DDBJ databases">
        <authorList>
            <consortium name="Pathogen Informatics"/>
        </authorList>
    </citation>
    <scope>NUCLEOTIDE SEQUENCE [LARGE SCALE GENOMIC DNA]</scope>
    <source>
        <strain evidence="15 16">RC20</strain>
    </source>
</reference>
<proteinExistence type="inferred from homology"/>
<dbReference type="InterPro" id="IPR005259">
    <property type="entry name" value="PriA"/>
</dbReference>
<dbReference type="InterPro" id="IPR014001">
    <property type="entry name" value="Helicase_ATP-bd"/>
</dbReference>
<evidence type="ECO:0000256" key="10">
    <source>
        <dbReference type="ARBA" id="ARBA00023235"/>
    </source>
</evidence>
<dbReference type="Gene3D" id="3.40.1440.60">
    <property type="entry name" value="PriA, 3(prime) DNA-binding domain"/>
    <property type="match status" value="1"/>
</dbReference>
<dbReference type="GO" id="GO:1990077">
    <property type="term" value="C:primosome complex"/>
    <property type="evidence" value="ECO:0007669"/>
    <property type="project" value="UniProtKB-UniRule"/>
</dbReference>
<feature type="binding site" evidence="12">
    <location>
        <position position="362"/>
    </location>
    <ligand>
        <name>Zn(2+)</name>
        <dbReference type="ChEBI" id="CHEBI:29105"/>
        <label>2</label>
    </ligand>
</feature>
<dbReference type="GO" id="GO:0006310">
    <property type="term" value="P:DNA recombination"/>
    <property type="evidence" value="ECO:0007669"/>
    <property type="project" value="InterPro"/>
</dbReference>
<dbReference type="PANTHER" id="PTHR30580:SF0">
    <property type="entry name" value="PRIMOSOMAL PROTEIN N"/>
    <property type="match status" value="1"/>
</dbReference>
<dbReference type="Proteomes" id="UP000069632">
    <property type="component" value="Unassembled WGS sequence"/>
</dbReference>
<comment type="similarity">
    <text evidence="12">Belongs to the helicase family. PriA subfamily.</text>
</comment>
<evidence type="ECO:0000256" key="11">
    <source>
        <dbReference type="ARBA" id="ARBA00048988"/>
    </source>
</evidence>
<dbReference type="PROSITE" id="PS51194">
    <property type="entry name" value="HELICASE_CTER"/>
    <property type="match status" value="1"/>
</dbReference>
<dbReference type="HAMAP" id="MF_00983">
    <property type="entry name" value="PriA"/>
    <property type="match status" value="1"/>
</dbReference>
<dbReference type="OrthoDB" id="9759544at2"/>
<dbReference type="GO" id="GO:0006302">
    <property type="term" value="P:double-strand break repair"/>
    <property type="evidence" value="ECO:0007669"/>
    <property type="project" value="InterPro"/>
</dbReference>
<feature type="binding site" evidence="12">
    <location>
        <position position="372"/>
    </location>
    <ligand>
        <name>Zn(2+)</name>
        <dbReference type="ChEBI" id="CHEBI:29105"/>
        <label>1</label>
    </ligand>
</feature>
<dbReference type="InterPro" id="IPR040498">
    <property type="entry name" value="PriA_CRR"/>
</dbReference>
<dbReference type="EMBL" id="FIZP01000017">
    <property type="protein sequence ID" value="CZE49311.1"/>
    <property type="molecule type" value="Genomic_DNA"/>
</dbReference>
<feature type="domain" description="Helicase C-terminal" evidence="14">
    <location>
        <begin position="367"/>
        <end position="528"/>
    </location>
</feature>
<dbReference type="InterPro" id="IPR041236">
    <property type="entry name" value="PriA_C"/>
</dbReference>
<dbReference type="FunFam" id="3.40.50.300:FF:000489">
    <property type="entry name" value="Primosome assembly protein PriA"/>
    <property type="match status" value="1"/>
</dbReference>
<protein>
    <recommendedName>
        <fullName evidence="12">Replication restart protein PriA</fullName>
    </recommendedName>
    <alternativeName>
        <fullName evidence="12">ATP-dependent DNA helicase PriA</fullName>
        <ecNumber evidence="12">5.6.2.4</ecNumber>
    </alternativeName>
    <alternativeName>
        <fullName evidence="12">DNA 3'-5' helicase PriA</fullName>
    </alternativeName>
</protein>
<keyword evidence="7 12" id="KW-0862">Zinc</keyword>
<dbReference type="SMART" id="SM00487">
    <property type="entry name" value="DEXDc"/>
    <property type="match status" value="1"/>
</dbReference>
<dbReference type="AlphaFoldDB" id="A0A128EL81"/>
<comment type="catalytic activity">
    <reaction evidence="12">
        <text>Couples ATP hydrolysis with the unwinding of duplex DNA by translocating in the 3'-5' direction.</text>
        <dbReference type="EC" id="5.6.2.4"/>
    </reaction>
</comment>
<keyword evidence="5 12" id="KW-0378">Hydrolase</keyword>
<dbReference type="InterPro" id="IPR011545">
    <property type="entry name" value="DEAD/DEAH_box_helicase_dom"/>
</dbReference>
<evidence type="ECO:0000256" key="6">
    <source>
        <dbReference type="ARBA" id="ARBA00022806"/>
    </source>
</evidence>
<name>A0A128EL81_9BACT</name>
<keyword evidence="10 12" id="KW-0413">Isomerase</keyword>
<evidence type="ECO:0000256" key="9">
    <source>
        <dbReference type="ARBA" id="ARBA00023125"/>
    </source>
</evidence>
<dbReference type="NCBIfam" id="TIGR00595">
    <property type="entry name" value="priA"/>
    <property type="match status" value="1"/>
</dbReference>
<evidence type="ECO:0000256" key="3">
    <source>
        <dbReference type="ARBA" id="ARBA00022723"/>
    </source>
</evidence>
<keyword evidence="16" id="KW-1185">Reference proteome</keyword>
<keyword evidence="3 12" id="KW-0479">Metal-binding</keyword>
<feature type="binding site" evidence="12">
    <location>
        <position position="344"/>
    </location>
    <ligand>
        <name>Zn(2+)</name>
        <dbReference type="ChEBI" id="CHEBI:29105"/>
        <label>2</label>
    </ligand>
</feature>
<dbReference type="RefSeq" id="WP_075540581.1">
    <property type="nucleotide sequence ID" value="NZ_CP053844.1"/>
</dbReference>
<comment type="function">
    <text evidence="12">Initiates the restart of stalled replication forks, which reloads the replicative helicase on sites other than the origin of replication. Recognizes and binds to abandoned replication forks and remodels them to uncover a helicase loading site. Promotes assembly of the primosome at these replication forks.</text>
</comment>
<dbReference type="InterPro" id="IPR001650">
    <property type="entry name" value="Helicase_C-like"/>
</dbReference>
<feature type="binding site" evidence="12">
    <location>
        <position position="335"/>
    </location>
    <ligand>
        <name>Zn(2+)</name>
        <dbReference type="ChEBI" id="CHEBI:29105"/>
        <label>1</label>
    </ligand>
</feature>
<dbReference type="GO" id="GO:0006269">
    <property type="term" value="P:DNA replication, synthesis of primer"/>
    <property type="evidence" value="ECO:0007669"/>
    <property type="project" value="UniProtKB-KW"/>
</dbReference>
<dbReference type="GO" id="GO:0043138">
    <property type="term" value="F:3'-5' DNA helicase activity"/>
    <property type="evidence" value="ECO:0007669"/>
    <property type="project" value="UniProtKB-EC"/>
</dbReference>
<evidence type="ECO:0000259" key="13">
    <source>
        <dbReference type="PROSITE" id="PS51192"/>
    </source>
</evidence>
<gene>
    <name evidence="12 15" type="primary">priA</name>
    <name evidence="15" type="ORF">ERS672216_01859</name>
</gene>
<dbReference type="PROSITE" id="PS51192">
    <property type="entry name" value="HELICASE_ATP_BIND_1"/>
    <property type="match status" value="1"/>
</dbReference>
<organism evidence="15 16">
    <name type="scientific">Campylobacter geochelonis</name>
    <dbReference type="NCBI Taxonomy" id="1780362"/>
    <lineage>
        <taxon>Bacteria</taxon>
        <taxon>Pseudomonadati</taxon>
        <taxon>Campylobacterota</taxon>
        <taxon>Epsilonproteobacteria</taxon>
        <taxon>Campylobacterales</taxon>
        <taxon>Campylobacteraceae</taxon>
        <taxon>Campylobacter</taxon>
    </lineage>
</organism>
<evidence type="ECO:0000256" key="5">
    <source>
        <dbReference type="ARBA" id="ARBA00022801"/>
    </source>
</evidence>
<evidence type="ECO:0000256" key="7">
    <source>
        <dbReference type="ARBA" id="ARBA00022833"/>
    </source>
</evidence>
<feature type="binding site" evidence="12">
    <location>
        <position position="332"/>
    </location>
    <ligand>
        <name>Zn(2+)</name>
        <dbReference type="ChEBI" id="CHEBI:29105"/>
        <label>1</label>
    </ligand>
</feature>
<keyword evidence="8 12" id="KW-0067">ATP-binding</keyword>
<dbReference type="GO" id="GO:0003677">
    <property type="term" value="F:DNA binding"/>
    <property type="evidence" value="ECO:0007669"/>
    <property type="project" value="UniProtKB-UniRule"/>
</dbReference>
<dbReference type="GO" id="GO:0005524">
    <property type="term" value="F:ATP binding"/>
    <property type="evidence" value="ECO:0007669"/>
    <property type="project" value="UniProtKB-UniRule"/>
</dbReference>
<dbReference type="SMART" id="SM00490">
    <property type="entry name" value="HELICc"/>
    <property type="match status" value="1"/>
</dbReference>
<dbReference type="Gene3D" id="3.40.50.300">
    <property type="entry name" value="P-loop containing nucleotide triphosphate hydrolases"/>
    <property type="match status" value="2"/>
</dbReference>
<comment type="cofactor">
    <cofactor evidence="12">
        <name>Zn(2+)</name>
        <dbReference type="ChEBI" id="CHEBI:29105"/>
    </cofactor>
    <text evidence="12">Binds 2 zinc ions per subunit.</text>
</comment>
<evidence type="ECO:0000256" key="12">
    <source>
        <dbReference type="HAMAP-Rule" id="MF_00983"/>
    </source>
</evidence>
<feature type="binding site" evidence="12">
    <location>
        <position position="375"/>
    </location>
    <ligand>
        <name>Zn(2+)</name>
        <dbReference type="ChEBI" id="CHEBI:29105"/>
        <label>1</label>
    </ligand>
</feature>
<keyword evidence="9 12" id="KW-0238">DNA-binding</keyword>
<dbReference type="GO" id="GO:0008270">
    <property type="term" value="F:zinc ion binding"/>
    <property type="evidence" value="ECO:0007669"/>
    <property type="project" value="UniProtKB-UniRule"/>
</dbReference>
<dbReference type="Pfam" id="PF18319">
    <property type="entry name" value="Zn_ribbon_PriA"/>
    <property type="match status" value="1"/>
</dbReference>
<evidence type="ECO:0000256" key="4">
    <source>
        <dbReference type="ARBA" id="ARBA00022741"/>
    </source>
</evidence>
<evidence type="ECO:0000259" key="14">
    <source>
        <dbReference type="PROSITE" id="PS51194"/>
    </source>
</evidence>
<evidence type="ECO:0000256" key="1">
    <source>
        <dbReference type="ARBA" id="ARBA00022515"/>
    </source>
</evidence>
<dbReference type="NCBIfam" id="NF004069">
    <property type="entry name" value="PRK05580.2-1"/>
    <property type="match status" value="1"/>
</dbReference>
<keyword evidence="1 12" id="KW-0639">Primosome</keyword>
<keyword evidence="4 12" id="KW-0547">Nucleotide-binding</keyword>
<dbReference type="Pfam" id="PF00271">
    <property type="entry name" value="Helicase_C"/>
    <property type="match status" value="1"/>
</dbReference>
<feature type="binding site" evidence="12">
    <location>
        <position position="359"/>
    </location>
    <ligand>
        <name>Zn(2+)</name>
        <dbReference type="ChEBI" id="CHEBI:29105"/>
        <label>2</label>
    </ligand>
</feature>
<evidence type="ECO:0000313" key="15">
    <source>
        <dbReference type="EMBL" id="CZE49311.1"/>
    </source>
</evidence>
<sequence>MFYYKVAVLSSSLKPLTYSSNNDIAPYCLVKVLLKTSLKTAVVLEKVEKTNFITKEIEEILNSKFSFIQIELAKFISYYYVCEIGVAFGIFEPLVEPKFKQIEFTKEPNLSQKQQEAYEFANTHNSSLLFGDTGSGKSEIYIKLITKTLNQGKQALFLMPEISLTPQMQKRLEEYFGSHIGIWHSKITPKKKTQILEKFQNGEIKLIAGARSALFLPFVNLGIIIVDEEHDDSYKSAHKPRYNARDLALFLSSKLDIKVVLGSATPSLTTYKKQPTFRLNETFFQSQKSFLYDISETKITSKIKNELKTTLEKGKQAIVFLPTRANFKYMICLKCSAIVTCPFCSVGMSFHKDKNALKCHYCGFSTYAKVTCAKCGSEILEAKRMGTSEVLDELRALFPTANIAKFDRDEITTQKKLVNLLKDFNEQKIDILVGTQMLSKGHDYHNVELAVIMGIDENLSYADFRAREKTLALAIQIAGRAGRAGVGRVLLQTKQEEFFKNYISDYDKFLNDEDEFRDGLYPPYKRLLRVLISHKNAETAKNSMDSCLLNLKNVANIEIIGYGRATIEYIASKYRYEILVRADSHKPIIQAARACANIANAEVDVDAINFS</sequence>
<evidence type="ECO:0000256" key="8">
    <source>
        <dbReference type="ARBA" id="ARBA00022840"/>
    </source>
</evidence>
<dbReference type="Pfam" id="PF00270">
    <property type="entry name" value="DEAD"/>
    <property type="match status" value="1"/>
</dbReference>
<evidence type="ECO:0000313" key="16">
    <source>
        <dbReference type="Proteomes" id="UP000069632"/>
    </source>
</evidence>
<dbReference type="GO" id="GO:0016887">
    <property type="term" value="F:ATP hydrolysis activity"/>
    <property type="evidence" value="ECO:0007669"/>
    <property type="project" value="RHEA"/>
</dbReference>
<dbReference type="InterPro" id="IPR027417">
    <property type="entry name" value="P-loop_NTPase"/>
</dbReference>
<dbReference type="PANTHER" id="PTHR30580">
    <property type="entry name" value="PRIMOSOMAL PROTEIN N"/>
    <property type="match status" value="1"/>
</dbReference>
<accession>A0A128EL81</accession>
<dbReference type="Pfam" id="PF17764">
    <property type="entry name" value="PriA_3primeBD"/>
    <property type="match status" value="1"/>
</dbReference>
<dbReference type="CDD" id="cd17929">
    <property type="entry name" value="DEXHc_priA"/>
    <property type="match status" value="1"/>
</dbReference>
<dbReference type="EC" id="5.6.2.4" evidence="12"/>
<dbReference type="GO" id="GO:0006270">
    <property type="term" value="P:DNA replication initiation"/>
    <property type="evidence" value="ECO:0007669"/>
    <property type="project" value="TreeGrafter"/>
</dbReference>
<keyword evidence="2 12" id="KW-0235">DNA replication</keyword>
<dbReference type="SUPFAM" id="SSF52540">
    <property type="entry name" value="P-loop containing nucleoside triphosphate hydrolases"/>
    <property type="match status" value="1"/>
</dbReference>